<evidence type="ECO:0000256" key="5">
    <source>
        <dbReference type="ARBA" id="ARBA00022723"/>
    </source>
</evidence>
<evidence type="ECO:0000313" key="11">
    <source>
        <dbReference type="EMBL" id="PIR02002.1"/>
    </source>
</evidence>
<dbReference type="Gene3D" id="2.30.250.10">
    <property type="entry name" value="Aminopeptidase i, Domain 2"/>
    <property type="match status" value="1"/>
</dbReference>
<comment type="cofactor">
    <cofactor evidence="1 10">
        <name>Zn(2+)</name>
        <dbReference type="ChEBI" id="CHEBI:29105"/>
    </cofactor>
</comment>
<dbReference type="SUPFAM" id="SSF101821">
    <property type="entry name" value="Aminopeptidase/glucanase lid domain"/>
    <property type="match status" value="1"/>
</dbReference>
<keyword evidence="5 9" id="KW-0479">Metal-binding</keyword>
<protein>
    <recommendedName>
        <fullName evidence="10">M18 family aminopeptidase</fullName>
        <ecNumber evidence="10">3.4.11.-</ecNumber>
    </recommendedName>
</protein>
<comment type="caution">
    <text evidence="11">The sequence shown here is derived from an EMBL/GenBank/DDBJ whole genome shotgun (WGS) entry which is preliminary data.</text>
</comment>
<accession>A0A2H0MZB8</accession>
<gene>
    <name evidence="11" type="ORF">COV62_02480</name>
</gene>
<keyword evidence="8 9" id="KW-0482">Metalloprotease</keyword>
<evidence type="ECO:0000256" key="10">
    <source>
        <dbReference type="RuleBase" id="RU004387"/>
    </source>
</evidence>
<dbReference type="PANTHER" id="PTHR28570">
    <property type="entry name" value="ASPARTYL AMINOPEPTIDASE"/>
    <property type="match status" value="1"/>
</dbReference>
<dbReference type="InterPro" id="IPR001948">
    <property type="entry name" value="Peptidase_M18"/>
</dbReference>
<dbReference type="GO" id="GO:0004177">
    <property type="term" value="F:aminopeptidase activity"/>
    <property type="evidence" value="ECO:0007669"/>
    <property type="project" value="UniProtKB-KW"/>
</dbReference>
<dbReference type="PRINTS" id="PR00932">
    <property type="entry name" value="AMINO1PTASE"/>
</dbReference>
<evidence type="ECO:0000256" key="7">
    <source>
        <dbReference type="ARBA" id="ARBA00022833"/>
    </source>
</evidence>
<keyword evidence="4 9" id="KW-0645">Protease</keyword>
<dbReference type="AlphaFoldDB" id="A0A2H0MZB8"/>
<keyword evidence="3 9" id="KW-0031">Aminopeptidase</keyword>
<reference evidence="11 12" key="1">
    <citation type="submission" date="2017-09" db="EMBL/GenBank/DDBJ databases">
        <title>Depth-based differentiation of microbial function through sediment-hosted aquifers and enrichment of novel symbionts in the deep terrestrial subsurface.</title>
        <authorList>
            <person name="Probst A.J."/>
            <person name="Ladd B."/>
            <person name="Jarett J.K."/>
            <person name="Geller-Mcgrath D.E."/>
            <person name="Sieber C.M."/>
            <person name="Emerson J.B."/>
            <person name="Anantharaman K."/>
            <person name="Thomas B.C."/>
            <person name="Malmstrom R."/>
            <person name="Stieglmeier M."/>
            <person name="Klingl A."/>
            <person name="Woyke T."/>
            <person name="Ryan C.M."/>
            <person name="Banfield J.F."/>
        </authorList>
    </citation>
    <scope>NUCLEOTIDE SEQUENCE [LARGE SCALE GENOMIC DNA]</scope>
    <source>
        <strain evidence="11">CG11_big_fil_rev_8_21_14_0_20_35_11</strain>
    </source>
</reference>
<dbReference type="NCBIfam" id="NF002600">
    <property type="entry name" value="PRK02256.1"/>
    <property type="match status" value="1"/>
</dbReference>
<dbReference type="EMBL" id="PCWK01000058">
    <property type="protein sequence ID" value="PIR02002.1"/>
    <property type="molecule type" value="Genomic_DNA"/>
</dbReference>
<dbReference type="GO" id="GO:0006508">
    <property type="term" value="P:proteolysis"/>
    <property type="evidence" value="ECO:0007669"/>
    <property type="project" value="UniProtKB-KW"/>
</dbReference>
<evidence type="ECO:0000256" key="3">
    <source>
        <dbReference type="ARBA" id="ARBA00022438"/>
    </source>
</evidence>
<dbReference type="PANTHER" id="PTHR28570:SF2">
    <property type="entry name" value="M18 FAMILY AMINOPEPTIDASE 1-RELATED"/>
    <property type="match status" value="1"/>
</dbReference>
<dbReference type="Pfam" id="PF02127">
    <property type="entry name" value="Peptidase_M18"/>
    <property type="match status" value="1"/>
</dbReference>
<evidence type="ECO:0000256" key="8">
    <source>
        <dbReference type="ARBA" id="ARBA00023049"/>
    </source>
</evidence>
<organism evidence="11 12">
    <name type="scientific">Candidatus Nealsonbacteria bacterium CG11_big_fil_rev_8_21_14_0_20_35_11</name>
    <dbReference type="NCBI Taxonomy" id="1974713"/>
    <lineage>
        <taxon>Bacteria</taxon>
        <taxon>Candidatus Nealsoniibacteriota</taxon>
    </lineage>
</organism>
<evidence type="ECO:0000256" key="2">
    <source>
        <dbReference type="ARBA" id="ARBA00008290"/>
    </source>
</evidence>
<evidence type="ECO:0000256" key="6">
    <source>
        <dbReference type="ARBA" id="ARBA00022801"/>
    </source>
</evidence>
<evidence type="ECO:0000256" key="1">
    <source>
        <dbReference type="ARBA" id="ARBA00001947"/>
    </source>
</evidence>
<dbReference type="GO" id="GO:0005737">
    <property type="term" value="C:cytoplasm"/>
    <property type="evidence" value="ECO:0007669"/>
    <property type="project" value="UniProtKB-ARBA"/>
</dbReference>
<dbReference type="EC" id="3.4.11.-" evidence="10"/>
<keyword evidence="6 9" id="KW-0378">Hydrolase</keyword>
<dbReference type="SUPFAM" id="SSF53187">
    <property type="entry name" value="Zn-dependent exopeptidases"/>
    <property type="match status" value="1"/>
</dbReference>
<evidence type="ECO:0000313" key="12">
    <source>
        <dbReference type="Proteomes" id="UP000231139"/>
    </source>
</evidence>
<name>A0A2H0MZB8_9BACT</name>
<evidence type="ECO:0000256" key="4">
    <source>
        <dbReference type="ARBA" id="ARBA00022670"/>
    </source>
</evidence>
<dbReference type="Gene3D" id="3.40.630.10">
    <property type="entry name" value="Zn peptidases"/>
    <property type="match status" value="1"/>
</dbReference>
<dbReference type="Proteomes" id="UP000231139">
    <property type="component" value="Unassembled WGS sequence"/>
</dbReference>
<dbReference type="InterPro" id="IPR023358">
    <property type="entry name" value="Peptidase_M18_dom2"/>
</dbReference>
<comment type="similarity">
    <text evidence="2 9">Belongs to the peptidase M18 family.</text>
</comment>
<evidence type="ECO:0000256" key="9">
    <source>
        <dbReference type="RuleBase" id="RU004386"/>
    </source>
</evidence>
<sequence length="474" mass="53029">MAKNNSNFLFQRKFAFDYWDKKTTSLSFDFAKDYKKFLSSCKTERKTVNWIEGEARKIGYQVLQNIGPNTKKPKSLAGKKFYNINRGKSIIFAHFGKKKISDGLHLISAHIDSPRLDLKMQPFYEQEHLGYLKTHYYGGIKKYQWTALPLAIYGVVVKTGGSVINIELGEKEDEPVLMISDLLPHLSKEQMEKKLEEAVKAEELNLIIGNIAQPGKKEEENRVKKNLLSLLNKKYDITEEDFISADLEIVPVGQARDLGFDSSLITGYGQDDKICAFAASRALFDLKNPEFTSLVILVDREEIGSEGATGATSNFIIDFIGELLYLEQGEYNENYLRDVLSLSKAISADVTAGFDPDYADVFDPNNTARLGAGVVLVKYTGQKGKAYTSEATAEYMAYIRKILNTAKINWQTGSLGKIDIGGGGTIAMFLARHNVDIVDCGPPILSMHAPFEISSKADLYSSYQFYKAFFGAKK</sequence>
<keyword evidence="7 9" id="KW-0862">Zinc</keyword>
<dbReference type="GO" id="GO:0008237">
    <property type="term" value="F:metallopeptidase activity"/>
    <property type="evidence" value="ECO:0007669"/>
    <property type="project" value="UniProtKB-KW"/>
</dbReference>
<dbReference type="GO" id="GO:0008270">
    <property type="term" value="F:zinc ion binding"/>
    <property type="evidence" value="ECO:0007669"/>
    <property type="project" value="InterPro"/>
</dbReference>
<proteinExistence type="inferred from homology"/>